<dbReference type="Proteomes" id="UP000324222">
    <property type="component" value="Unassembled WGS sequence"/>
</dbReference>
<name>A0A5B7I3I7_PORTR</name>
<dbReference type="AlphaFoldDB" id="A0A5B7I3I7"/>
<protein>
    <submittedName>
        <fullName evidence="1">Uncharacterized protein</fullName>
    </submittedName>
</protein>
<sequence length="77" mass="8390">MAAHAPLVPVIVYSHPPTTPSPTLPPPFASPPGSLHSSASWYVRQSIFTKPTPASYSVLDLCYELLECILIEAPPWF</sequence>
<proteinExistence type="predicted"/>
<evidence type="ECO:0000313" key="1">
    <source>
        <dbReference type="EMBL" id="MPC78302.1"/>
    </source>
</evidence>
<dbReference type="EMBL" id="VSRR010048073">
    <property type="protein sequence ID" value="MPC78302.1"/>
    <property type="molecule type" value="Genomic_DNA"/>
</dbReference>
<comment type="caution">
    <text evidence="1">The sequence shown here is derived from an EMBL/GenBank/DDBJ whole genome shotgun (WGS) entry which is preliminary data.</text>
</comment>
<organism evidence="1 2">
    <name type="scientific">Portunus trituberculatus</name>
    <name type="common">Swimming crab</name>
    <name type="synonym">Neptunus trituberculatus</name>
    <dbReference type="NCBI Taxonomy" id="210409"/>
    <lineage>
        <taxon>Eukaryota</taxon>
        <taxon>Metazoa</taxon>
        <taxon>Ecdysozoa</taxon>
        <taxon>Arthropoda</taxon>
        <taxon>Crustacea</taxon>
        <taxon>Multicrustacea</taxon>
        <taxon>Malacostraca</taxon>
        <taxon>Eumalacostraca</taxon>
        <taxon>Eucarida</taxon>
        <taxon>Decapoda</taxon>
        <taxon>Pleocyemata</taxon>
        <taxon>Brachyura</taxon>
        <taxon>Eubrachyura</taxon>
        <taxon>Portunoidea</taxon>
        <taxon>Portunidae</taxon>
        <taxon>Portuninae</taxon>
        <taxon>Portunus</taxon>
    </lineage>
</organism>
<evidence type="ECO:0000313" key="2">
    <source>
        <dbReference type="Proteomes" id="UP000324222"/>
    </source>
</evidence>
<reference evidence="1 2" key="1">
    <citation type="submission" date="2019-05" db="EMBL/GenBank/DDBJ databases">
        <title>Another draft genome of Portunus trituberculatus and its Hox gene families provides insights of decapod evolution.</title>
        <authorList>
            <person name="Jeong J.-H."/>
            <person name="Song I."/>
            <person name="Kim S."/>
            <person name="Choi T."/>
            <person name="Kim D."/>
            <person name="Ryu S."/>
            <person name="Kim W."/>
        </authorList>
    </citation>
    <scope>NUCLEOTIDE SEQUENCE [LARGE SCALE GENOMIC DNA]</scope>
    <source>
        <tissue evidence="1">Muscle</tissue>
    </source>
</reference>
<accession>A0A5B7I3I7</accession>
<gene>
    <name evidence="1" type="ORF">E2C01_072786</name>
</gene>
<keyword evidence="2" id="KW-1185">Reference proteome</keyword>